<accession>R4KD38</accession>
<dbReference type="KEGG" id="dgi:Desgi_1609"/>
<dbReference type="HOGENOM" id="CLU_1537598_0_0_9"/>
<reference evidence="1 2" key="1">
    <citation type="submission" date="2012-01" db="EMBL/GenBank/DDBJ databases">
        <title>Complete sequence of Desulfotomaculum gibsoniae DSM 7213.</title>
        <authorList>
            <consortium name="US DOE Joint Genome Institute"/>
            <person name="Lucas S."/>
            <person name="Han J."/>
            <person name="Lapidus A."/>
            <person name="Cheng J.-F."/>
            <person name="Goodwin L."/>
            <person name="Pitluck S."/>
            <person name="Peters L."/>
            <person name="Ovchinnikova G."/>
            <person name="Teshima H."/>
            <person name="Detter J.C."/>
            <person name="Han C."/>
            <person name="Tapia R."/>
            <person name="Land M."/>
            <person name="Hauser L."/>
            <person name="Kyrpides N."/>
            <person name="Ivanova N."/>
            <person name="Pagani I."/>
            <person name="Parshina S."/>
            <person name="Plugge C."/>
            <person name="Muyzer G."/>
            <person name="Kuever J."/>
            <person name="Ivanova A."/>
            <person name="Nazina T."/>
            <person name="Klenk H.-P."/>
            <person name="Brambilla E."/>
            <person name="Spring S."/>
            <person name="Stams A.F."/>
            <person name="Woyke T."/>
        </authorList>
    </citation>
    <scope>NUCLEOTIDE SEQUENCE [LARGE SCALE GENOMIC DNA]</scope>
    <source>
        <strain evidence="1 2">DSM 7213</strain>
    </source>
</reference>
<dbReference type="EMBL" id="CP003273">
    <property type="protein sequence ID" value="AGL01088.1"/>
    <property type="molecule type" value="Genomic_DNA"/>
</dbReference>
<evidence type="ECO:0000313" key="1">
    <source>
        <dbReference type="EMBL" id="AGL01088.1"/>
    </source>
</evidence>
<evidence type="ECO:0008006" key="3">
    <source>
        <dbReference type="Google" id="ProtNLM"/>
    </source>
</evidence>
<dbReference type="Pfam" id="PF11553">
    <property type="entry name" value="DUF3231"/>
    <property type="match status" value="1"/>
</dbReference>
<dbReference type="InterPro" id="IPR012347">
    <property type="entry name" value="Ferritin-like"/>
</dbReference>
<protein>
    <recommendedName>
        <fullName evidence="3">DUF3231 family protein</fullName>
    </recommendedName>
</protein>
<keyword evidence="2" id="KW-1185">Reference proteome</keyword>
<dbReference type="RefSeq" id="WP_006523950.1">
    <property type="nucleotide sequence ID" value="NC_021184.1"/>
</dbReference>
<organism evidence="1 2">
    <name type="scientific">Desulfoscipio gibsoniae DSM 7213</name>
    <dbReference type="NCBI Taxonomy" id="767817"/>
    <lineage>
        <taxon>Bacteria</taxon>
        <taxon>Bacillati</taxon>
        <taxon>Bacillota</taxon>
        <taxon>Clostridia</taxon>
        <taxon>Eubacteriales</taxon>
        <taxon>Desulfallaceae</taxon>
        <taxon>Desulfoscipio</taxon>
    </lineage>
</organism>
<evidence type="ECO:0000313" key="2">
    <source>
        <dbReference type="Proteomes" id="UP000013520"/>
    </source>
</evidence>
<dbReference type="Proteomes" id="UP000013520">
    <property type="component" value="Chromosome"/>
</dbReference>
<gene>
    <name evidence="1" type="ORF">Desgi_1609</name>
</gene>
<dbReference type="OrthoDB" id="1807877at2"/>
<dbReference type="Gene3D" id="1.20.1260.10">
    <property type="match status" value="1"/>
</dbReference>
<sequence length="172" mass="19898">MKILKNLENLSRLAMSTGEKQKMINVSEVFHIWNHLVQRYNVIHLTSLLEAFASDPDLKIILASGKKTLGKHVSLLEKEMMTYGIPLPNRPPKYTKSTVNIEGITDRFIFRRVLRGIQSFLPTHTMALIHSTSPQIRELFITFLIEELKLYDGLLEYGKLKTYEVKPPIYKI</sequence>
<dbReference type="AlphaFoldDB" id="R4KD38"/>
<name>R4KD38_9FIRM</name>
<dbReference type="eggNOG" id="COG5577">
    <property type="taxonomic scope" value="Bacteria"/>
</dbReference>
<dbReference type="InterPro" id="IPR021617">
    <property type="entry name" value="DUF3231"/>
</dbReference>
<proteinExistence type="predicted"/>